<dbReference type="EMBL" id="JH159152">
    <property type="protein sequence ID" value="EGZ23283.1"/>
    <property type="molecule type" value="Genomic_DNA"/>
</dbReference>
<protein>
    <submittedName>
        <fullName evidence="3">Uncharacterized protein</fullName>
    </submittedName>
</protein>
<dbReference type="KEGG" id="psoj:PHYSODRAFT_295743"/>
<dbReference type="AlphaFoldDB" id="G4YZ02"/>
<keyword evidence="2" id="KW-0732">Signal</keyword>
<dbReference type="InParanoid" id="G4YZ02"/>
<feature type="region of interest" description="Disordered" evidence="1">
    <location>
        <begin position="151"/>
        <end position="172"/>
    </location>
</feature>
<sequence>MKVSRPSLVAAIACASISQAAAMEVPTLKCYYDGSHDYTVTSASSYKAFTDNIFGSSPYLFAELYADGTSCGTFKNALVYSLDGKCHNIGDTDIGTQVTLNSDNSVTFLQAADTSCNQMDSSTTDTITSDKINTNACVESSMKLYSNVGGTPSRRVMHPMHRPTALPHSLQF</sequence>
<organism evidence="3 4">
    <name type="scientific">Phytophthora sojae (strain P6497)</name>
    <name type="common">Soybean stem and root rot agent</name>
    <name type="synonym">Phytophthora megasperma f. sp. glycines</name>
    <dbReference type="NCBI Taxonomy" id="1094619"/>
    <lineage>
        <taxon>Eukaryota</taxon>
        <taxon>Sar</taxon>
        <taxon>Stramenopiles</taxon>
        <taxon>Oomycota</taxon>
        <taxon>Peronosporomycetes</taxon>
        <taxon>Peronosporales</taxon>
        <taxon>Peronosporaceae</taxon>
        <taxon>Phytophthora</taxon>
    </lineage>
</organism>
<proteinExistence type="predicted"/>
<reference evidence="3 4" key="1">
    <citation type="journal article" date="2006" name="Science">
        <title>Phytophthora genome sequences uncover evolutionary origins and mechanisms of pathogenesis.</title>
        <authorList>
            <person name="Tyler B.M."/>
            <person name="Tripathy S."/>
            <person name="Zhang X."/>
            <person name="Dehal P."/>
            <person name="Jiang R.H."/>
            <person name="Aerts A."/>
            <person name="Arredondo F.D."/>
            <person name="Baxter L."/>
            <person name="Bensasson D."/>
            <person name="Beynon J.L."/>
            <person name="Chapman J."/>
            <person name="Damasceno C.M."/>
            <person name="Dorrance A.E."/>
            <person name="Dou D."/>
            <person name="Dickerman A.W."/>
            <person name="Dubchak I.L."/>
            <person name="Garbelotto M."/>
            <person name="Gijzen M."/>
            <person name="Gordon S.G."/>
            <person name="Govers F."/>
            <person name="Grunwald N.J."/>
            <person name="Huang W."/>
            <person name="Ivors K.L."/>
            <person name="Jones R.W."/>
            <person name="Kamoun S."/>
            <person name="Krampis K."/>
            <person name="Lamour K.H."/>
            <person name="Lee M.K."/>
            <person name="McDonald W.H."/>
            <person name="Medina M."/>
            <person name="Meijer H.J."/>
            <person name="Nordberg E.K."/>
            <person name="Maclean D.J."/>
            <person name="Ospina-Giraldo M.D."/>
            <person name="Morris P.F."/>
            <person name="Phuntumart V."/>
            <person name="Putnam N.H."/>
            <person name="Rash S."/>
            <person name="Rose J.K."/>
            <person name="Sakihama Y."/>
            <person name="Salamov A.A."/>
            <person name="Savidor A."/>
            <person name="Scheuring C.F."/>
            <person name="Smith B.M."/>
            <person name="Sobral B.W."/>
            <person name="Terry A."/>
            <person name="Torto-Alalibo T.A."/>
            <person name="Win J."/>
            <person name="Xu Z."/>
            <person name="Zhang H."/>
            <person name="Grigoriev I.V."/>
            <person name="Rokhsar D.S."/>
            <person name="Boore J.L."/>
        </authorList>
    </citation>
    <scope>NUCLEOTIDE SEQUENCE [LARGE SCALE GENOMIC DNA]</scope>
    <source>
        <strain evidence="3 4">P6497</strain>
    </source>
</reference>
<evidence type="ECO:0000256" key="1">
    <source>
        <dbReference type="SAM" id="MobiDB-lite"/>
    </source>
</evidence>
<feature type="chain" id="PRO_5003471733" evidence="2">
    <location>
        <begin position="23"/>
        <end position="172"/>
    </location>
</feature>
<feature type="signal peptide" evidence="2">
    <location>
        <begin position="1"/>
        <end position="22"/>
    </location>
</feature>
<dbReference type="RefSeq" id="XP_009518571.1">
    <property type="nucleotide sequence ID" value="XM_009520276.1"/>
</dbReference>
<keyword evidence="4" id="KW-1185">Reference proteome</keyword>
<gene>
    <name evidence="3" type="ORF">PHYSODRAFT_295743</name>
</gene>
<evidence type="ECO:0000313" key="3">
    <source>
        <dbReference type="EMBL" id="EGZ23283.1"/>
    </source>
</evidence>
<name>G4YZ02_PHYSP</name>
<dbReference type="Proteomes" id="UP000002640">
    <property type="component" value="Unassembled WGS sequence"/>
</dbReference>
<evidence type="ECO:0000256" key="2">
    <source>
        <dbReference type="SAM" id="SignalP"/>
    </source>
</evidence>
<evidence type="ECO:0000313" key="4">
    <source>
        <dbReference type="Proteomes" id="UP000002640"/>
    </source>
</evidence>
<accession>G4YZ02</accession>
<dbReference type="GeneID" id="20641296"/>